<dbReference type="Proteomes" id="UP001271007">
    <property type="component" value="Unassembled WGS sequence"/>
</dbReference>
<protein>
    <submittedName>
        <fullName evidence="1">Uncharacterized protein</fullName>
    </submittedName>
</protein>
<reference evidence="1" key="1">
    <citation type="submission" date="2023-04" db="EMBL/GenBank/DDBJ databases">
        <title>Black Yeasts Isolated from many extreme environments.</title>
        <authorList>
            <person name="Coleine C."/>
            <person name="Stajich J.E."/>
            <person name="Selbmann L."/>
        </authorList>
    </citation>
    <scope>NUCLEOTIDE SEQUENCE</scope>
    <source>
        <strain evidence="1">CCFEE 5312</strain>
    </source>
</reference>
<evidence type="ECO:0000313" key="2">
    <source>
        <dbReference type="Proteomes" id="UP001271007"/>
    </source>
</evidence>
<evidence type="ECO:0000313" key="1">
    <source>
        <dbReference type="EMBL" id="KAK3046768.1"/>
    </source>
</evidence>
<name>A0AAJ0D648_9PEZI</name>
<sequence>MDQGPPKQCHLLALPGELRAVILELVFHDPARQTGLVKKGASGSLVLDDYYRANSNLAPLLVCRQMYQDSAYLGMSATTFVMTSLFGEIPQRLSILQTKQVQSIRNITFAADARQFRKMIDWRQHPFDLPNLQLDTLTIVLNRSSFWHYLFDYTQGIVSLLRSLQGVRRLVIVRNDARVKGSLKTWYNRLVGLILKVDHQQRYDTTSPKLEEVWWKWSFDQTAQTICLEAQPPKPLTDEEDYFQMVLPLMEKLRDSIETEEWNPDPRSRTMYY</sequence>
<comment type="caution">
    <text evidence="1">The sequence shown here is derived from an EMBL/GenBank/DDBJ whole genome shotgun (WGS) entry which is preliminary data.</text>
</comment>
<dbReference type="AlphaFoldDB" id="A0AAJ0D648"/>
<accession>A0AAJ0D648</accession>
<dbReference type="PANTHER" id="PTHR42085:SF1">
    <property type="entry name" value="F-BOX DOMAIN-CONTAINING PROTEIN"/>
    <property type="match status" value="1"/>
</dbReference>
<keyword evidence="2" id="KW-1185">Reference proteome</keyword>
<dbReference type="PANTHER" id="PTHR42085">
    <property type="entry name" value="F-BOX DOMAIN-CONTAINING PROTEIN"/>
    <property type="match status" value="1"/>
</dbReference>
<proteinExistence type="predicted"/>
<gene>
    <name evidence="1" type="ORF">LTR09_011794</name>
</gene>
<dbReference type="InterPro" id="IPR038883">
    <property type="entry name" value="AN11006-like"/>
</dbReference>
<dbReference type="EMBL" id="JAWDJX010000081">
    <property type="protein sequence ID" value="KAK3046768.1"/>
    <property type="molecule type" value="Genomic_DNA"/>
</dbReference>
<organism evidence="1 2">
    <name type="scientific">Extremus antarcticus</name>
    <dbReference type="NCBI Taxonomy" id="702011"/>
    <lineage>
        <taxon>Eukaryota</taxon>
        <taxon>Fungi</taxon>
        <taxon>Dikarya</taxon>
        <taxon>Ascomycota</taxon>
        <taxon>Pezizomycotina</taxon>
        <taxon>Dothideomycetes</taxon>
        <taxon>Dothideomycetidae</taxon>
        <taxon>Mycosphaerellales</taxon>
        <taxon>Extremaceae</taxon>
        <taxon>Extremus</taxon>
    </lineage>
</organism>